<comment type="caution">
    <text evidence="1">The sequence shown here is derived from an EMBL/GenBank/DDBJ whole genome shotgun (WGS) entry which is preliminary data.</text>
</comment>
<evidence type="ECO:0000313" key="1">
    <source>
        <dbReference type="EMBL" id="ORB75944.1"/>
    </source>
</evidence>
<dbReference type="EMBL" id="MVIJ01000002">
    <property type="protein sequence ID" value="ORB75944.1"/>
    <property type="molecule type" value="Genomic_DNA"/>
</dbReference>
<accession>A0A1X0KLD6</accession>
<evidence type="ECO:0000313" key="2">
    <source>
        <dbReference type="Proteomes" id="UP000192601"/>
    </source>
</evidence>
<gene>
    <name evidence="1" type="ORF">BST44_02750</name>
</gene>
<proteinExistence type="predicted"/>
<dbReference type="InterPro" id="IPR024384">
    <property type="entry name" value="DUF2742"/>
</dbReference>
<protein>
    <recommendedName>
        <fullName evidence="3">DUF2742 domain-containing protein</fullName>
    </recommendedName>
</protein>
<dbReference type="AlphaFoldDB" id="A0A1X0KLD6"/>
<dbReference type="STRING" id="1783.BST44_02750"/>
<keyword evidence="2" id="KW-1185">Reference proteome</keyword>
<name>A0A1X0KLD6_MYCSC</name>
<organism evidence="1 2">
    <name type="scientific">Mycobacterium scrofulaceum</name>
    <dbReference type="NCBI Taxonomy" id="1783"/>
    <lineage>
        <taxon>Bacteria</taxon>
        <taxon>Bacillati</taxon>
        <taxon>Actinomycetota</taxon>
        <taxon>Actinomycetes</taxon>
        <taxon>Mycobacteriales</taxon>
        <taxon>Mycobacteriaceae</taxon>
        <taxon>Mycobacterium</taxon>
    </lineage>
</organism>
<evidence type="ECO:0008006" key="3">
    <source>
        <dbReference type="Google" id="ProtNLM"/>
    </source>
</evidence>
<sequence length="125" mass="13374">MAAASGSYTSNYRAHQRLSSSQRTFWPVWEFGQKLLAEAGIAAEDLHPPGTAAWVALDDDDPAKILACVLDSPHHTARVEAGQVAMAAASRAVSAAADWGQVARETVALQSFRTSRPWAKRVVAS</sequence>
<dbReference type="Pfam" id="PF10888">
    <property type="entry name" value="DUF2742"/>
    <property type="match status" value="1"/>
</dbReference>
<reference evidence="1 2" key="1">
    <citation type="submission" date="2017-02" db="EMBL/GenBank/DDBJ databases">
        <title>The new phylogeny of genus Mycobacterium.</title>
        <authorList>
            <person name="Tortoli E."/>
            <person name="Trovato A."/>
            <person name="Cirillo D.M."/>
        </authorList>
    </citation>
    <scope>NUCLEOTIDE SEQUENCE [LARGE SCALE GENOMIC DNA]</scope>
    <source>
        <strain evidence="1 2">DSM 43992</strain>
    </source>
</reference>
<dbReference type="Proteomes" id="UP000192601">
    <property type="component" value="Unassembled WGS sequence"/>
</dbReference>